<keyword evidence="1" id="KW-0472">Membrane</keyword>
<sequence length="89" mass="10054">MSNMTQRSFNTKANRGKSSMSPGFLLPFVNPCGSILLSVLLALISIPSLRSSHFFFLLVLKGFDIANRDESKGEGRFYKRKKKKKRNQA</sequence>
<dbReference type="Gramene" id="EOY14080">
    <property type="protein sequence ID" value="EOY14080"/>
    <property type="gene ID" value="TCM_033296"/>
</dbReference>
<keyword evidence="3" id="KW-1185">Reference proteome</keyword>
<gene>
    <name evidence="2" type="ORF">TCM_033296</name>
</gene>
<evidence type="ECO:0008006" key="4">
    <source>
        <dbReference type="Google" id="ProtNLM"/>
    </source>
</evidence>
<protein>
    <recommendedName>
        <fullName evidence="4">Transmembrane protein</fullName>
    </recommendedName>
</protein>
<evidence type="ECO:0000313" key="2">
    <source>
        <dbReference type="EMBL" id="EOY14080.1"/>
    </source>
</evidence>
<feature type="transmembrane region" description="Helical" evidence="1">
    <location>
        <begin position="24"/>
        <end position="46"/>
    </location>
</feature>
<dbReference type="HOGENOM" id="CLU_2459227_0_0_1"/>
<evidence type="ECO:0000313" key="3">
    <source>
        <dbReference type="Proteomes" id="UP000026915"/>
    </source>
</evidence>
<organism evidence="2 3">
    <name type="scientific">Theobroma cacao</name>
    <name type="common">Cacao</name>
    <name type="synonym">Cocoa</name>
    <dbReference type="NCBI Taxonomy" id="3641"/>
    <lineage>
        <taxon>Eukaryota</taxon>
        <taxon>Viridiplantae</taxon>
        <taxon>Streptophyta</taxon>
        <taxon>Embryophyta</taxon>
        <taxon>Tracheophyta</taxon>
        <taxon>Spermatophyta</taxon>
        <taxon>Magnoliopsida</taxon>
        <taxon>eudicotyledons</taxon>
        <taxon>Gunneridae</taxon>
        <taxon>Pentapetalae</taxon>
        <taxon>rosids</taxon>
        <taxon>malvids</taxon>
        <taxon>Malvales</taxon>
        <taxon>Malvaceae</taxon>
        <taxon>Byttnerioideae</taxon>
        <taxon>Theobroma</taxon>
    </lineage>
</organism>
<dbReference type="AlphaFoldDB" id="A0A061F9P7"/>
<name>A0A061F9P7_THECC</name>
<keyword evidence="1" id="KW-0812">Transmembrane</keyword>
<evidence type="ECO:0000256" key="1">
    <source>
        <dbReference type="SAM" id="Phobius"/>
    </source>
</evidence>
<proteinExistence type="predicted"/>
<dbReference type="InParanoid" id="A0A061F9P7"/>
<reference evidence="2 3" key="1">
    <citation type="journal article" date="2013" name="Genome Biol.">
        <title>The genome sequence of the most widely cultivated cacao type and its use to identify candidate genes regulating pod color.</title>
        <authorList>
            <person name="Motamayor J.C."/>
            <person name="Mockaitis K."/>
            <person name="Schmutz J."/>
            <person name="Haiminen N."/>
            <person name="Iii D.L."/>
            <person name="Cornejo O."/>
            <person name="Findley S.D."/>
            <person name="Zheng P."/>
            <person name="Utro F."/>
            <person name="Royaert S."/>
            <person name="Saski C."/>
            <person name="Jenkins J."/>
            <person name="Podicheti R."/>
            <person name="Zhao M."/>
            <person name="Scheffler B.E."/>
            <person name="Stack J.C."/>
            <person name="Feltus F.A."/>
            <person name="Mustiga G.M."/>
            <person name="Amores F."/>
            <person name="Phillips W."/>
            <person name="Marelli J.P."/>
            <person name="May G.D."/>
            <person name="Shapiro H."/>
            <person name="Ma J."/>
            <person name="Bustamante C.D."/>
            <person name="Schnell R.J."/>
            <person name="Main D."/>
            <person name="Gilbert D."/>
            <person name="Parida L."/>
            <person name="Kuhn D.N."/>
        </authorList>
    </citation>
    <scope>NUCLEOTIDE SEQUENCE [LARGE SCALE GENOMIC DNA]</scope>
    <source>
        <strain evidence="3">cv. Matina 1-6</strain>
    </source>
</reference>
<accession>A0A061F9P7</accession>
<dbReference type="EMBL" id="CM001885">
    <property type="protein sequence ID" value="EOY14080.1"/>
    <property type="molecule type" value="Genomic_DNA"/>
</dbReference>
<keyword evidence="1" id="KW-1133">Transmembrane helix</keyword>
<dbReference type="Proteomes" id="UP000026915">
    <property type="component" value="Chromosome 7"/>
</dbReference>